<dbReference type="PANTHER" id="PTHR13372:SF5">
    <property type="entry name" value="GEMININ"/>
    <property type="match status" value="1"/>
</dbReference>
<dbReference type="Pfam" id="PF07412">
    <property type="entry name" value="Geminin"/>
    <property type="match status" value="1"/>
</dbReference>
<feature type="compositionally biased region" description="Basic residues" evidence="7">
    <location>
        <begin position="64"/>
        <end position="73"/>
    </location>
</feature>
<accession>A0ABM1BVP4</accession>
<evidence type="ECO:0000313" key="8">
    <source>
        <dbReference type="Proteomes" id="UP000694941"/>
    </source>
</evidence>
<comment type="similarity">
    <text evidence="2">Belongs to the geminin family.</text>
</comment>
<evidence type="ECO:0000256" key="3">
    <source>
        <dbReference type="ARBA" id="ARBA00023054"/>
    </source>
</evidence>
<protein>
    <submittedName>
        <fullName evidence="9">Geminin-like</fullName>
    </submittedName>
</protein>
<evidence type="ECO:0000313" key="9">
    <source>
        <dbReference type="RefSeq" id="XP_013789582.2"/>
    </source>
</evidence>
<keyword evidence="5" id="KW-0131">Cell cycle</keyword>
<evidence type="ECO:0000256" key="2">
    <source>
        <dbReference type="ARBA" id="ARBA00007979"/>
    </source>
</evidence>
<dbReference type="InterPro" id="IPR022786">
    <property type="entry name" value="Geminin/Multicilin"/>
</dbReference>
<sequence length="185" mass="20877">MYSRISDDILRESNVKIVRKCQDADKTKSKRGEKRKSLQVLQPSATNQHVLVGRDGVHEGKNIPKMKKPKLKKRTLDMTDCEAVNSPAKIRKGSAGNSTSEIDKCLEETIQKQGSKDASFLMSEDIPTAYWKDLAEERRKALEEALKENESLHIQLEVLEEENTQLREIVDLAKGLAETVEGITE</sequence>
<gene>
    <name evidence="9" type="primary">LOC106473447</name>
</gene>
<feature type="coiled-coil region" evidence="6">
    <location>
        <begin position="132"/>
        <end position="176"/>
    </location>
</feature>
<keyword evidence="4" id="KW-0539">Nucleus</keyword>
<name>A0ABM1BVP4_LIMPO</name>
<dbReference type="SUPFAM" id="SSF111469">
    <property type="entry name" value="Geminin coiled-coil domain"/>
    <property type="match status" value="1"/>
</dbReference>
<organism evidence="8 9">
    <name type="scientific">Limulus polyphemus</name>
    <name type="common">Atlantic horseshoe crab</name>
    <dbReference type="NCBI Taxonomy" id="6850"/>
    <lineage>
        <taxon>Eukaryota</taxon>
        <taxon>Metazoa</taxon>
        <taxon>Ecdysozoa</taxon>
        <taxon>Arthropoda</taxon>
        <taxon>Chelicerata</taxon>
        <taxon>Merostomata</taxon>
        <taxon>Xiphosura</taxon>
        <taxon>Limulidae</taxon>
        <taxon>Limulus</taxon>
    </lineage>
</organism>
<dbReference type="CDD" id="cd22589">
    <property type="entry name" value="geminin_CC"/>
    <property type="match status" value="1"/>
</dbReference>
<evidence type="ECO:0000256" key="4">
    <source>
        <dbReference type="ARBA" id="ARBA00023242"/>
    </source>
</evidence>
<dbReference type="GeneID" id="106473447"/>
<keyword evidence="3 6" id="KW-0175">Coiled coil</keyword>
<proteinExistence type="inferred from homology"/>
<dbReference type="Gene3D" id="1.20.5.1180">
    <property type="entry name" value="Geminin coiled-coil domain"/>
    <property type="match status" value="1"/>
</dbReference>
<evidence type="ECO:0000256" key="1">
    <source>
        <dbReference type="ARBA" id="ARBA00004123"/>
    </source>
</evidence>
<evidence type="ECO:0000256" key="5">
    <source>
        <dbReference type="ARBA" id="ARBA00023306"/>
    </source>
</evidence>
<reference evidence="9" key="1">
    <citation type="submission" date="2025-08" db="UniProtKB">
        <authorList>
            <consortium name="RefSeq"/>
        </authorList>
    </citation>
    <scope>IDENTIFICATION</scope>
    <source>
        <tissue evidence="9">Muscle</tissue>
    </source>
</reference>
<feature type="region of interest" description="Disordered" evidence="7">
    <location>
        <begin position="22"/>
        <end position="73"/>
    </location>
</feature>
<dbReference type="PANTHER" id="PTHR13372">
    <property type="entry name" value="GEMININ"/>
    <property type="match status" value="1"/>
</dbReference>
<evidence type="ECO:0000256" key="6">
    <source>
        <dbReference type="SAM" id="Coils"/>
    </source>
</evidence>
<comment type="subcellular location">
    <subcellularLocation>
        <location evidence="1">Nucleus</location>
    </subcellularLocation>
</comment>
<feature type="compositionally biased region" description="Polar residues" evidence="7">
    <location>
        <begin position="39"/>
        <end position="49"/>
    </location>
</feature>
<evidence type="ECO:0000256" key="7">
    <source>
        <dbReference type="SAM" id="MobiDB-lite"/>
    </source>
</evidence>
<dbReference type="RefSeq" id="XP_013789582.2">
    <property type="nucleotide sequence ID" value="XM_013934128.2"/>
</dbReference>
<dbReference type="Proteomes" id="UP000694941">
    <property type="component" value="Unplaced"/>
</dbReference>
<keyword evidence="8" id="KW-1185">Reference proteome</keyword>